<name>A0ACC0CFK6_CATRO</name>
<dbReference type="Proteomes" id="UP001060085">
    <property type="component" value="Linkage Group LG01"/>
</dbReference>
<gene>
    <name evidence="1" type="ORF">M9H77_04964</name>
</gene>
<keyword evidence="2" id="KW-1185">Reference proteome</keyword>
<evidence type="ECO:0000313" key="2">
    <source>
        <dbReference type="Proteomes" id="UP001060085"/>
    </source>
</evidence>
<proteinExistence type="predicted"/>
<protein>
    <submittedName>
        <fullName evidence="1">Uncharacterized protein</fullName>
    </submittedName>
</protein>
<evidence type="ECO:0000313" key="1">
    <source>
        <dbReference type="EMBL" id="KAI5683736.1"/>
    </source>
</evidence>
<reference evidence="2" key="1">
    <citation type="journal article" date="2023" name="Nat. Plants">
        <title>Single-cell RNA sequencing provides a high-resolution roadmap for understanding the multicellular compartmentation of specialized metabolism.</title>
        <authorList>
            <person name="Sun S."/>
            <person name="Shen X."/>
            <person name="Li Y."/>
            <person name="Li Y."/>
            <person name="Wang S."/>
            <person name="Li R."/>
            <person name="Zhang H."/>
            <person name="Shen G."/>
            <person name="Guo B."/>
            <person name="Wei J."/>
            <person name="Xu J."/>
            <person name="St-Pierre B."/>
            <person name="Chen S."/>
            <person name="Sun C."/>
        </authorList>
    </citation>
    <scope>NUCLEOTIDE SEQUENCE [LARGE SCALE GENOMIC DNA]</scope>
</reference>
<comment type="caution">
    <text evidence="1">The sequence shown here is derived from an EMBL/GenBank/DDBJ whole genome shotgun (WGS) entry which is preliminary data.</text>
</comment>
<organism evidence="1 2">
    <name type="scientific">Catharanthus roseus</name>
    <name type="common">Madagascar periwinkle</name>
    <name type="synonym">Vinca rosea</name>
    <dbReference type="NCBI Taxonomy" id="4058"/>
    <lineage>
        <taxon>Eukaryota</taxon>
        <taxon>Viridiplantae</taxon>
        <taxon>Streptophyta</taxon>
        <taxon>Embryophyta</taxon>
        <taxon>Tracheophyta</taxon>
        <taxon>Spermatophyta</taxon>
        <taxon>Magnoliopsida</taxon>
        <taxon>eudicotyledons</taxon>
        <taxon>Gunneridae</taxon>
        <taxon>Pentapetalae</taxon>
        <taxon>asterids</taxon>
        <taxon>lamiids</taxon>
        <taxon>Gentianales</taxon>
        <taxon>Apocynaceae</taxon>
        <taxon>Rauvolfioideae</taxon>
        <taxon>Vinceae</taxon>
        <taxon>Catharanthinae</taxon>
        <taxon>Catharanthus</taxon>
    </lineage>
</organism>
<accession>A0ACC0CFK6</accession>
<dbReference type="EMBL" id="CM044701">
    <property type="protein sequence ID" value="KAI5683736.1"/>
    <property type="molecule type" value="Genomic_DNA"/>
</dbReference>
<sequence length="150" mass="16586">MPCYSEGFTPDPQSLPSGSGTSQMPPAPSLGFAAFQYPHSSAYGFSGVRAPPPPGTAVQQWDQWFNNAWYDYTQSEAFLDIGSVSPVDDIIESGTVRLLDWNDSITDIQLGMRFVDKVQAVSAARKYSVSVGREYRVLKNLLKNTHALYR</sequence>